<evidence type="ECO:0000313" key="3">
    <source>
        <dbReference type="Proteomes" id="UP000724874"/>
    </source>
</evidence>
<sequence>MVIGNVLPQLSNTPPVGDAVVQPILAPTPSHPKQITDDAPSSSPSQNESSAKLSSISPSNSAEVLSRECSSGSARLSSRKHSSGRQDNTPSMPPSDDKSSESSDNSNVKSTPIIPSNGAKVSSRECFSRNSTKGPLLSSLELFKPALAFSKQPPRTGAMRKKTTRSAELQAQLVGLASKKREVIDLTMDLEKGNFKVLINIVDLAHKHLFGMAEQLVPNMYNLGNVEGITHTLHILNEQALDLKIHLLTLSQWDLLELPDYLRCYNAALPKNRTARVLAFTDGCPDTQGNPGYWNNLTSRNLLFNFLFGPGSAKIPIDQGFRFQNSLLFNMVALMNMVIYSAIREFTPGKGKGRGNSCEDLRSLQNVLGFPFPWEEG</sequence>
<organism evidence="2 3">
    <name type="scientific">Gymnopilus junonius</name>
    <name type="common">Spectacular rustgill mushroom</name>
    <name type="synonym">Gymnopilus spectabilis subsp. junonius</name>
    <dbReference type="NCBI Taxonomy" id="109634"/>
    <lineage>
        <taxon>Eukaryota</taxon>
        <taxon>Fungi</taxon>
        <taxon>Dikarya</taxon>
        <taxon>Basidiomycota</taxon>
        <taxon>Agaricomycotina</taxon>
        <taxon>Agaricomycetes</taxon>
        <taxon>Agaricomycetidae</taxon>
        <taxon>Agaricales</taxon>
        <taxon>Agaricineae</taxon>
        <taxon>Hymenogastraceae</taxon>
        <taxon>Gymnopilus</taxon>
    </lineage>
</organism>
<feature type="compositionally biased region" description="Low complexity" evidence="1">
    <location>
        <begin position="41"/>
        <end position="50"/>
    </location>
</feature>
<feature type="region of interest" description="Disordered" evidence="1">
    <location>
        <begin position="1"/>
        <end position="128"/>
    </location>
</feature>
<proteinExistence type="predicted"/>
<gene>
    <name evidence="2" type="ORF">CPB84DRAFT_1753413</name>
</gene>
<evidence type="ECO:0000313" key="2">
    <source>
        <dbReference type="EMBL" id="KAF8872968.1"/>
    </source>
</evidence>
<dbReference type="EMBL" id="JADNYJ010000250">
    <property type="protein sequence ID" value="KAF8872968.1"/>
    <property type="molecule type" value="Genomic_DNA"/>
</dbReference>
<dbReference type="Proteomes" id="UP000724874">
    <property type="component" value="Unassembled WGS sequence"/>
</dbReference>
<keyword evidence="3" id="KW-1185">Reference proteome</keyword>
<accession>A0A9P5N8Z0</accession>
<comment type="caution">
    <text evidence="2">The sequence shown here is derived from an EMBL/GenBank/DDBJ whole genome shotgun (WGS) entry which is preliminary data.</text>
</comment>
<dbReference type="AlphaFoldDB" id="A0A9P5N8Z0"/>
<name>A0A9P5N8Z0_GYMJU</name>
<reference evidence="2" key="1">
    <citation type="submission" date="2020-11" db="EMBL/GenBank/DDBJ databases">
        <authorList>
            <consortium name="DOE Joint Genome Institute"/>
            <person name="Ahrendt S."/>
            <person name="Riley R."/>
            <person name="Andreopoulos W."/>
            <person name="LaButti K."/>
            <person name="Pangilinan J."/>
            <person name="Ruiz-duenas F.J."/>
            <person name="Barrasa J.M."/>
            <person name="Sanchez-Garcia M."/>
            <person name="Camarero S."/>
            <person name="Miyauchi S."/>
            <person name="Serrano A."/>
            <person name="Linde D."/>
            <person name="Babiker R."/>
            <person name="Drula E."/>
            <person name="Ayuso-Fernandez I."/>
            <person name="Pacheco R."/>
            <person name="Padilla G."/>
            <person name="Ferreira P."/>
            <person name="Barriuso J."/>
            <person name="Kellner H."/>
            <person name="Castanera R."/>
            <person name="Alfaro M."/>
            <person name="Ramirez L."/>
            <person name="Pisabarro A.G."/>
            <person name="Kuo A."/>
            <person name="Tritt A."/>
            <person name="Lipzen A."/>
            <person name="He G."/>
            <person name="Yan M."/>
            <person name="Ng V."/>
            <person name="Cullen D."/>
            <person name="Martin F."/>
            <person name="Rosso M.-N."/>
            <person name="Henrissat B."/>
            <person name="Hibbett D."/>
            <person name="Martinez A.T."/>
            <person name="Grigoriev I.V."/>
        </authorList>
    </citation>
    <scope>NUCLEOTIDE SEQUENCE</scope>
    <source>
        <strain evidence="2">AH 44721</strain>
    </source>
</reference>
<evidence type="ECO:0000256" key="1">
    <source>
        <dbReference type="SAM" id="MobiDB-lite"/>
    </source>
</evidence>
<feature type="compositionally biased region" description="Polar residues" evidence="1">
    <location>
        <begin position="51"/>
        <end position="76"/>
    </location>
</feature>
<protein>
    <submittedName>
        <fullName evidence="2">Uncharacterized protein</fullName>
    </submittedName>
</protein>